<feature type="compositionally biased region" description="Basic and acidic residues" evidence="1">
    <location>
        <begin position="399"/>
        <end position="412"/>
    </location>
</feature>
<feature type="compositionally biased region" description="Basic and acidic residues" evidence="1">
    <location>
        <begin position="198"/>
        <end position="208"/>
    </location>
</feature>
<dbReference type="EMBL" id="BRXW01000193">
    <property type="protein sequence ID" value="GMI13547.1"/>
    <property type="molecule type" value="Genomic_DNA"/>
</dbReference>
<dbReference type="GO" id="GO:0000126">
    <property type="term" value="C:transcription factor TFIIIB complex"/>
    <property type="evidence" value="ECO:0007669"/>
    <property type="project" value="TreeGrafter"/>
</dbReference>
<dbReference type="InterPro" id="IPR039467">
    <property type="entry name" value="TFIIIB_B''_Myb"/>
</dbReference>
<feature type="compositionally biased region" description="Low complexity" evidence="1">
    <location>
        <begin position="18"/>
        <end position="38"/>
    </location>
</feature>
<feature type="region of interest" description="Disordered" evidence="1">
    <location>
        <begin position="356"/>
        <end position="428"/>
    </location>
</feature>
<dbReference type="PANTHER" id="PTHR22929:SF0">
    <property type="entry name" value="TRANSCRIPTION FACTOR TFIIIB COMPONENT B'' HOMOLOG"/>
    <property type="match status" value="1"/>
</dbReference>
<feature type="compositionally biased region" description="Basic residues" evidence="1">
    <location>
        <begin position="1"/>
        <end position="16"/>
    </location>
</feature>
<dbReference type="AlphaFoldDB" id="A0A9W7KVU5"/>
<evidence type="ECO:0000259" key="2">
    <source>
        <dbReference type="SMART" id="SM00717"/>
    </source>
</evidence>
<proteinExistence type="predicted"/>
<evidence type="ECO:0000313" key="3">
    <source>
        <dbReference type="EMBL" id="GMI13547.1"/>
    </source>
</evidence>
<dbReference type="SUPFAM" id="SSF46689">
    <property type="entry name" value="Homeodomain-like"/>
    <property type="match status" value="1"/>
</dbReference>
<accession>A0A9W7KVU5</accession>
<gene>
    <name evidence="3" type="ORF">TrLO_g6795</name>
</gene>
<protein>
    <recommendedName>
        <fullName evidence="2">Myb-like domain-containing protein</fullName>
    </recommendedName>
</protein>
<organism evidence="3 4">
    <name type="scientific">Triparma laevis f. longispina</name>
    <dbReference type="NCBI Taxonomy" id="1714387"/>
    <lineage>
        <taxon>Eukaryota</taxon>
        <taxon>Sar</taxon>
        <taxon>Stramenopiles</taxon>
        <taxon>Ochrophyta</taxon>
        <taxon>Bolidophyceae</taxon>
        <taxon>Parmales</taxon>
        <taxon>Triparmaceae</taxon>
        <taxon>Triparma</taxon>
    </lineage>
</organism>
<dbReference type="InterPro" id="IPR001005">
    <property type="entry name" value="SANT/Myb"/>
</dbReference>
<dbReference type="Gene3D" id="1.10.10.60">
    <property type="entry name" value="Homeodomain-like"/>
    <property type="match status" value="1"/>
</dbReference>
<feature type="compositionally biased region" description="Acidic residues" evidence="1">
    <location>
        <begin position="413"/>
        <end position="428"/>
    </location>
</feature>
<dbReference type="SMART" id="SM00717">
    <property type="entry name" value="SANT"/>
    <property type="match status" value="1"/>
</dbReference>
<feature type="compositionally biased region" description="Pro residues" evidence="1">
    <location>
        <begin position="209"/>
        <end position="221"/>
    </location>
</feature>
<feature type="compositionally biased region" description="Basic and acidic residues" evidence="1">
    <location>
        <begin position="370"/>
        <end position="389"/>
    </location>
</feature>
<feature type="compositionally biased region" description="Basic and acidic residues" evidence="1">
    <location>
        <begin position="91"/>
        <end position="102"/>
    </location>
</feature>
<feature type="region of interest" description="Disordered" evidence="1">
    <location>
        <begin position="1"/>
        <end position="233"/>
    </location>
</feature>
<reference evidence="4" key="1">
    <citation type="journal article" date="2023" name="Commun. Biol.">
        <title>Genome analysis of Parmales, the sister group of diatoms, reveals the evolutionary specialization of diatoms from phago-mixotrophs to photoautotrophs.</title>
        <authorList>
            <person name="Ban H."/>
            <person name="Sato S."/>
            <person name="Yoshikawa S."/>
            <person name="Yamada K."/>
            <person name="Nakamura Y."/>
            <person name="Ichinomiya M."/>
            <person name="Sato N."/>
            <person name="Blanc-Mathieu R."/>
            <person name="Endo H."/>
            <person name="Kuwata A."/>
            <person name="Ogata H."/>
        </authorList>
    </citation>
    <scope>NUCLEOTIDE SEQUENCE [LARGE SCALE GENOMIC DNA]</scope>
    <source>
        <strain evidence="4">NIES 3700</strain>
    </source>
</reference>
<dbReference type="GO" id="GO:0070898">
    <property type="term" value="P:RNA polymerase III preinitiation complex assembly"/>
    <property type="evidence" value="ECO:0007669"/>
    <property type="project" value="TreeGrafter"/>
</dbReference>
<dbReference type="InterPro" id="IPR009057">
    <property type="entry name" value="Homeodomain-like_sf"/>
</dbReference>
<feature type="compositionally biased region" description="Polar residues" evidence="1">
    <location>
        <begin position="356"/>
        <end position="367"/>
    </location>
</feature>
<sequence length="428" mass="46623">MPPKTKRPAVKAKTSVRKPGPSAPSSAPPKAAAAAAAGVNQPTMRPKPTPTKTAKRGVRGKTPESSSSSSSTSTKPTTKTKTTTKTTNNNKKAEPKTKEKAPKKSSKPKITPNTTTPKTSTPNTVPDHTLTVPPQIGPPPAGPKEKPPAAAPLPPVSQKMSSFCTSYRPPPGTVNHKLKKDGTRRTGGPGRGHKGPQKKKEEKKKDDPTLPPPETFYPPKQPENSGPQVEIGPDGRIMVKESSLEIGGQSRQPAEDYEEVTEDATMTATYASFTSRSKTAGWGAEETRKFYVALRRVGQNFNMMAQYFPNRDRKQLLKKFKAEEKKRPDLVEMSLDKKVRENMGINIEDGVIKLNEITTAPPATNGLSGKKKEKEKEGGKKRKVNEGKKTTQQGKKTKKKEEKKKEEAVPDHEVEEGGDAEGNEEMWI</sequence>
<feature type="compositionally biased region" description="Low complexity" evidence="1">
    <location>
        <begin position="63"/>
        <end position="90"/>
    </location>
</feature>
<dbReference type="Pfam" id="PF15963">
    <property type="entry name" value="Myb_DNA-bind_7"/>
    <property type="match status" value="1"/>
</dbReference>
<comment type="caution">
    <text evidence="3">The sequence shown here is derived from an EMBL/GenBank/DDBJ whole genome shotgun (WGS) entry which is preliminary data.</text>
</comment>
<dbReference type="CDD" id="cd00167">
    <property type="entry name" value="SANT"/>
    <property type="match status" value="1"/>
</dbReference>
<feature type="compositionally biased region" description="Low complexity" evidence="1">
    <location>
        <begin position="108"/>
        <end position="124"/>
    </location>
</feature>
<dbReference type="GO" id="GO:0001156">
    <property type="term" value="F:TFIIIC-class transcription factor complex binding"/>
    <property type="evidence" value="ECO:0007669"/>
    <property type="project" value="TreeGrafter"/>
</dbReference>
<evidence type="ECO:0000313" key="4">
    <source>
        <dbReference type="Proteomes" id="UP001165122"/>
    </source>
</evidence>
<dbReference type="Proteomes" id="UP001165122">
    <property type="component" value="Unassembled WGS sequence"/>
</dbReference>
<dbReference type="PANTHER" id="PTHR22929">
    <property type="entry name" value="RNA POLYMERASE III TRANSCRIPTION INITIATION FACTOR B"/>
    <property type="match status" value="1"/>
</dbReference>
<keyword evidence="4" id="KW-1185">Reference proteome</keyword>
<feature type="domain" description="Myb-like" evidence="2">
    <location>
        <begin position="278"/>
        <end position="326"/>
    </location>
</feature>
<name>A0A9W7KVU5_9STRA</name>
<evidence type="ECO:0000256" key="1">
    <source>
        <dbReference type="SAM" id="MobiDB-lite"/>
    </source>
</evidence>
<dbReference type="OrthoDB" id="272624at2759"/>